<dbReference type="InterPro" id="IPR028082">
    <property type="entry name" value="Peripla_BP_I"/>
</dbReference>
<evidence type="ECO:0000313" key="6">
    <source>
        <dbReference type="Proteomes" id="UP000736373"/>
    </source>
</evidence>
<gene>
    <name evidence="5" type="ORF">F6X42_30620</name>
</gene>
<protein>
    <submittedName>
        <fullName evidence="5">LacI family transcriptional regulator</fullName>
    </submittedName>
</protein>
<keyword evidence="3" id="KW-0804">Transcription</keyword>
<dbReference type="Gene3D" id="3.40.50.2300">
    <property type="match status" value="2"/>
</dbReference>
<feature type="domain" description="Periplasmic binding protein/LacI sugar binding" evidence="4">
    <location>
        <begin position="6"/>
        <end position="246"/>
    </location>
</feature>
<name>A0ABR7PWV9_9BURK</name>
<keyword evidence="2" id="KW-0238">DNA-binding</keyword>
<proteinExistence type="predicted"/>
<evidence type="ECO:0000256" key="2">
    <source>
        <dbReference type="ARBA" id="ARBA00023125"/>
    </source>
</evidence>
<dbReference type="RefSeq" id="WP_187637712.1">
    <property type="nucleotide sequence ID" value="NZ_VZQQ01000038.1"/>
</dbReference>
<evidence type="ECO:0000313" key="5">
    <source>
        <dbReference type="EMBL" id="MBC8750782.1"/>
    </source>
</evidence>
<evidence type="ECO:0000256" key="3">
    <source>
        <dbReference type="ARBA" id="ARBA00023163"/>
    </source>
</evidence>
<keyword evidence="1" id="KW-0805">Transcription regulation</keyword>
<accession>A0ABR7PWV9</accession>
<dbReference type="CDD" id="cd20010">
    <property type="entry name" value="PBP1_AglR-like"/>
    <property type="match status" value="1"/>
</dbReference>
<dbReference type="SUPFAM" id="SSF53822">
    <property type="entry name" value="Periplasmic binding protein-like I"/>
    <property type="match status" value="1"/>
</dbReference>
<dbReference type="PANTHER" id="PTHR30146">
    <property type="entry name" value="LACI-RELATED TRANSCRIPTIONAL REPRESSOR"/>
    <property type="match status" value="1"/>
</dbReference>
<dbReference type="PANTHER" id="PTHR30146:SF109">
    <property type="entry name" value="HTH-TYPE TRANSCRIPTIONAL REGULATOR GALS"/>
    <property type="match status" value="1"/>
</dbReference>
<comment type="caution">
    <text evidence="5">The sequence shown here is derived from an EMBL/GenBank/DDBJ whole genome shotgun (WGS) entry which is preliminary data.</text>
</comment>
<evidence type="ECO:0000259" key="4">
    <source>
        <dbReference type="Pfam" id="PF00532"/>
    </source>
</evidence>
<dbReference type="Pfam" id="PF00532">
    <property type="entry name" value="Peripla_BP_1"/>
    <property type="match status" value="1"/>
</dbReference>
<dbReference type="Proteomes" id="UP000736373">
    <property type="component" value="Unassembled WGS sequence"/>
</dbReference>
<keyword evidence="6" id="KW-1185">Reference proteome</keyword>
<organism evidence="5 6">
    <name type="scientific">Paraburkholderia podalyriae</name>
    <dbReference type="NCBI Taxonomy" id="1938811"/>
    <lineage>
        <taxon>Bacteria</taxon>
        <taxon>Pseudomonadati</taxon>
        <taxon>Pseudomonadota</taxon>
        <taxon>Betaproteobacteria</taxon>
        <taxon>Burkholderiales</taxon>
        <taxon>Burkholderiaceae</taxon>
        <taxon>Paraburkholderia</taxon>
    </lineage>
</organism>
<dbReference type="EMBL" id="VZQQ01000038">
    <property type="protein sequence ID" value="MBC8750782.1"/>
    <property type="molecule type" value="Genomic_DNA"/>
</dbReference>
<dbReference type="InterPro" id="IPR001761">
    <property type="entry name" value="Peripla_BP/Lac1_sug-bd_dom"/>
</dbReference>
<sequence length="270" mass="29526">MAHNLGDPYFLDIVSGMNRALERADMYLIIASTSNADELRTYERMTEGRRVDGMVVARTKLNDPRLQYLAKMRIPFVAYGRSILPGPYAWFDFDTEAGLRQAVERLINLGHRRIALLNGPLELGFVTRARKGYVEAMAAAGLPVDARYMVERTLNSAGGHEAMAHLLSCNPRPTAVIVDNPPCGIGAVRALVDAGITIGSEMSIIINDGLPSDTLTGYNFTALQSPVPHEVGEKITELMLAVLHGEPPEKLQVLWQPTLEIGNSDGPCID</sequence>
<evidence type="ECO:0000256" key="1">
    <source>
        <dbReference type="ARBA" id="ARBA00023015"/>
    </source>
</evidence>
<reference evidence="5 6" key="1">
    <citation type="submission" date="2019-09" db="EMBL/GenBank/DDBJ databases">
        <title>Paraburkholderia podalyriae sp. nov., A South African Podalyria-associated rhizobium.</title>
        <authorList>
            <person name="Mavima L."/>
            <person name="Beukes C.W."/>
            <person name="Palmer M."/>
            <person name="De Meyer S.E."/>
            <person name="James E.K."/>
            <person name="Maluk M."/>
            <person name="Avontuur J.R."/>
            <person name="Chan W.Y."/>
            <person name="Venter S.N."/>
            <person name="Steenkamp E.T."/>
        </authorList>
    </citation>
    <scope>NUCLEOTIDE SEQUENCE [LARGE SCALE GENOMIC DNA]</scope>
    <source>
        <strain evidence="5 6">WC7.3b</strain>
    </source>
</reference>